<evidence type="ECO:0000313" key="1">
    <source>
        <dbReference type="EMBL" id="KAK7693535.1"/>
    </source>
</evidence>
<evidence type="ECO:0000313" key="2">
    <source>
        <dbReference type="Proteomes" id="UP001385951"/>
    </source>
</evidence>
<proteinExistence type="predicted"/>
<dbReference type="EMBL" id="JASBNA010000003">
    <property type="protein sequence ID" value="KAK7693535.1"/>
    <property type="molecule type" value="Genomic_DNA"/>
</dbReference>
<sequence>MILLRFFTHSFAFSSRLYLYVDFSVLRPAALSFSISLACLFSSFYPLILPGYTSHKVFFIFAQHPLTTRTILTSTTHIHTLSVNSHPLPQLSIIPTLTSTPSYASPH</sequence>
<dbReference type="Proteomes" id="UP001385951">
    <property type="component" value="Unassembled WGS sequence"/>
</dbReference>
<organism evidence="1 2">
    <name type="scientific">Cerrena zonata</name>
    <dbReference type="NCBI Taxonomy" id="2478898"/>
    <lineage>
        <taxon>Eukaryota</taxon>
        <taxon>Fungi</taxon>
        <taxon>Dikarya</taxon>
        <taxon>Basidiomycota</taxon>
        <taxon>Agaricomycotina</taxon>
        <taxon>Agaricomycetes</taxon>
        <taxon>Polyporales</taxon>
        <taxon>Cerrenaceae</taxon>
        <taxon>Cerrena</taxon>
    </lineage>
</organism>
<gene>
    <name evidence="1" type="ORF">QCA50_003104</name>
</gene>
<reference evidence="1 2" key="1">
    <citation type="submission" date="2022-09" db="EMBL/GenBank/DDBJ databases">
        <authorList>
            <person name="Palmer J.M."/>
        </authorList>
    </citation>
    <scope>NUCLEOTIDE SEQUENCE [LARGE SCALE GENOMIC DNA]</scope>
    <source>
        <strain evidence="1 2">DSM 7382</strain>
    </source>
</reference>
<comment type="caution">
    <text evidence="1">The sequence shown here is derived from an EMBL/GenBank/DDBJ whole genome shotgun (WGS) entry which is preliminary data.</text>
</comment>
<keyword evidence="2" id="KW-1185">Reference proteome</keyword>
<name>A0AAW0GVN5_9APHY</name>
<accession>A0AAW0GVN5</accession>
<dbReference type="AlphaFoldDB" id="A0AAW0GVN5"/>
<protein>
    <submittedName>
        <fullName evidence="1">Uncharacterized protein</fullName>
    </submittedName>
</protein>